<name>A0A1F4U5N2_UNCSA</name>
<dbReference type="InterPro" id="IPR035987">
    <property type="entry name" value="Ribosomal_uS8_sf"/>
</dbReference>
<dbReference type="Pfam" id="PF00410">
    <property type="entry name" value="Ribosomal_S8"/>
    <property type="match status" value="1"/>
</dbReference>
<dbReference type="SUPFAM" id="SSF56047">
    <property type="entry name" value="Ribosomal protein S8"/>
    <property type="match status" value="1"/>
</dbReference>
<evidence type="ECO:0000256" key="4">
    <source>
        <dbReference type="ARBA" id="ARBA00035258"/>
    </source>
</evidence>
<keyword evidence="5" id="KW-0694">RNA-binding</keyword>
<evidence type="ECO:0000256" key="1">
    <source>
        <dbReference type="ARBA" id="ARBA00006471"/>
    </source>
</evidence>
<comment type="subunit">
    <text evidence="5">Part of the 30S ribosomal subunit. Contacts proteins S5 and S12.</text>
</comment>
<protein>
    <recommendedName>
        <fullName evidence="4 5">Small ribosomal subunit protein uS8</fullName>
    </recommendedName>
</protein>
<organism evidence="6 7">
    <name type="scientific">candidate division WOR-1 bacterium RIFOXYC2_FULL_46_14</name>
    <dbReference type="NCBI Taxonomy" id="1802587"/>
    <lineage>
        <taxon>Bacteria</taxon>
        <taxon>Bacillati</taxon>
        <taxon>Saganbacteria</taxon>
    </lineage>
</organism>
<dbReference type="GO" id="GO:0005840">
    <property type="term" value="C:ribosome"/>
    <property type="evidence" value="ECO:0007669"/>
    <property type="project" value="UniProtKB-KW"/>
</dbReference>
<keyword evidence="5" id="KW-0699">rRNA-binding</keyword>
<keyword evidence="3 5" id="KW-0687">Ribonucleoprotein</keyword>
<dbReference type="Gene3D" id="3.30.1370.30">
    <property type="match status" value="1"/>
</dbReference>
<evidence type="ECO:0000313" key="7">
    <source>
        <dbReference type="Proteomes" id="UP000179242"/>
    </source>
</evidence>
<dbReference type="GO" id="GO:0006412">
    <property type="term" value="P:translation"/>
    <property type="evidence" value="ECO:0007669"/>
    <property type="project" value="UniProtKB-UniRule"/>
</dbReference>
<evidence type="ECO:0000256" key="5">
    <source>
        <dbReference type="HAMAP-Rule" id="MF_01302"/>
    </source>
</evidence>
<sequence length="137" mass="15379">MTVTDTIADLIVRVKAGILRRKEIVDLPASKVKLAIANLLKEEGFINNCEEIVRGDKKQLRIRLKYGLDQYGKPKYSAITDIKRVSRPGCRVYRQVGELNRLMGGFGAYVISTSKGLKTDSSARREKLGGEVLLKIW</sequence>
<gene>
    <name evidence="5" type="primary">rpsH</name>
    <name evidence="6" type="ORF">A2438_03255</name>
</gene>
<dbReference type="FunFam" id="3.30.1490.10:FF:000001">
    <property type="entry name" value="30S ribosomal protein S8"/>
    <property type="match status" value="1"/>
</dbReference>
<dbReference type="GO" id="GO:0003735">
    <property type="term" value="F:structural constituent of ribosome"/>
    <property type="evidence" value="ECO:0007669"/>
    <property type="project" value="InterPro"/>
</dbReference>
<dbReference type="HAMAP" id="MF_01302_B">
    <property type="entry name" value="Ribosomal_uS8_B"/>
    <property type="match status" value="1"/>
</dbReference>
<evidence type="ECO:0000256" key="2">
    <source>
        <dbReference type="ARBA" id="ARBA00022980"/>
    </source>
</evidence>
<dbReference type="Proteomes" id="UP000179242">
    <property type="component" value="Unassembled WGS sequence"/>
</dbReference>
<dbReference type="GO" id="GO:0019843">
    <property type="term" value="F:rRNA binding"/>
    <property type="evidence" value="ECO:0007669"/>
    <property type="project" value="UniProtKB-UniRule"/>
</dbReference>
<keyword evidence="2 5" id="KW-0689">Ribosomal protein</keyword>
<evidence type="ECO:0000256" key="3">
    <source>
        <dbReference type="ARBA" id="ARBA00023274"/>
    </source>
</evidence>
<dbReference type="NCBIfam" id="NF001109">
    <property type="entry name" value="PRK00136.1"/>
    <property type="match status" value="1"/>
</dbReference>
<dbReference type="Gene3D" id="3.30.1490.10">
    <property type="match status" value="1"/>
</dbReference>
<comment type="function">
    <text evidence="5">One of the primary rRNA binding proteins, it binds directly to 16S rRNA central domain where it helps coordinate assembly of the platform of the 30S subunit.</text>
</comment>
<dbReference type="AlphaFoldDB" id="A0A1F4U5N2"/>
<accession>A0A1F4U5N2</accession>
<dbReference type="GO" id="GO:0005737">
    <property type="term" value="C:cytoplasm"/>
    <property type="evidence" value="ECO:0007669"/>
    <property type="project" value="UniProtKB-ARBA"/>
</dbReference>
<proteinExistence type="inferred from homology"/>
<dbReference type="GO" id="GO:1990904">
    <property type="term" value="C:ribonucleoprotein complex"/>
    <property type="evidence" value="ECO:0007669"/>
    <property type="project" value="UniProtKB-KW"/>
</dbReference>
<dbReference type="InterPro" id="IPR000630">
    <property type="entry name" value="Ribosomal_uS8"/>
</dbReference>
<reference evidence="6 7" key="1">
    <citation type="journal article" date="2016" name="Nat. Commun.">
        <title>Thousands of microbial genomes shed light on interconnected biogeochemical processes in an aquifer system.</title>
        <authorList>
            <person name="Anantharaman K."/>
            <person name="Brown C.T."/>
            <person name="Hug L.A."/>
            <person name="Sharon I."/>
            <person name="Castelle C.J."/>
            <person name="Probst A.J."/>
            <person name="Thomas B.C."/>
            <person name="Singh A."/>
            <person name="Wilkins M.J."/>
            <person name="Karaoz U."/>
            <person name="Brodie E.L."/>
            <person name="Williams K.H."/>
            <person name="Hubbard S.S."/>
            <person name="Banfield J.F."/>
        </authorList>
    </citation>
    <scope>NUCLEOTIDE SEQUENCE [LARGE SCALE GENOMIC DNA]</scope>
</reference>
<comment type="caution">
    <text evidence="6">The sequence shown here is derived from an EMBL/GenBank/DDBJ whole genome shotgun (WGS) entry which is preliminary data.</text>
</comment>
<evidence type="ECO:0000313" key="6">
    <source>
        <dbReference type="EMBL" id="OGC40278.1"/>
    </source>
</evidence>
<dbReference type="EMBL" id="MEUJ01000004">
    <property type="protein sequence ID" value="OGC40278.1"/>
    <property type="molecule type" value="Genomic_DNA"/>
</dbReference>
<dbReference type="PANTHER" id="PTHR11758">
    <property type="entry name" value="40S RIBOSOMAL PROTEIN S15A"/>
    <property type="match status" value="1"/>
</dbReference>
<comment type="similarity">
    <text evidence="1 5">Belongs to the universal ribosomal protein uS8 family.</text>
</comment>